<accession>L1JX78</accession>
<evidence type="ECO:0000313" key="4">
    <source>
        <dbReference type="Proteomes" id="UP000011087"/>
    </source>
</evidence>
<reference evidence="3" key="3">
    <citation type="submission" date="2016-03" db="UniProtKB">
        <authorList>
            <consortium name="EnsemblProtists"/>
        </authorList>
    </citation>
    <scope>IDENTIFICATION</scope>
</reference>
<evidence type="ECO:0000313" key="3">
    <source>
        <dbReference type="EnsemblProtists" id="EKX52939"/>
    </source>
</evidence>
<dbReference type="GeneID" id="17309584"/>
<dbReference type="Proteomes" id="UP000011087">
    <property type="component" value="Unassembled WGS sequence"/>
</dbReference>
<reference evidence="4" key="2">
    <citation type="submission" date="2012-11" db="EMBL/GenBank/DDBJ databases">
        <authorList>
            <person name="Kuo A."/>
            <person name="Curtis B.A."/>
            <person name="Tanifuji G."/>
            <person name="Burki F."/>
            <person name="Gruber A."/>
            <person name="Irimia M."/>
            <person name="Maruyama S."/>
            <person name="Arias M.C."/>
            <person name="Ball S.G."/>
            <person name="Gile G.H."/>
            <person name="Hirakawa Y."/>
            <person name="Hopkins J.F."/>
            <person name="Rensing S.A."/>
            <person name="Schmutz J."/>
            <person name="Symeonidi A."/>
            <person name="Elias M."/>
            <person name="Eveleigh R.J."/>
            <person name="Herman E.K."/>
            <person name="Klute M.J."/>
            <person name="Nakayama T."/>
            <person name="Obornik M."/>
            <person name="Reyes-Prieto A."/>
            <person name="Armbrust E.V."/>
            <person name="Aves S.J."/>
            <person name="Beiko R.G."/>
            <person name="Coutinho P."/>
            <person name="Dacks J.B."/>
            <person name="Durnford D.G."/>
            <person name="Fast N.M."/>
            <person name="Green B.R."/>
            <person name="Grisdale C."/>
            <person name="Hempe F."/>
            <person name="Henrissat B."/>
            <person name="Hoppner M.P."/>
            <person name="Ishida K.-I."/>
            <person name="Kim E."/>
            <person name="Koreny L."/>
            <person name="Kroth P.G."/>
            <person name="Liu Y."/>
            <person name="Malik S.-B."/>
            <person name="Maier U.G."/>
            <person name="McRose D."/>
            <person name="Mock T."/>
            <person name="Neilson J.A."/>
            <person name="Onodera N.T."/>
            <person name="Poole A.M."/>
            <person name="Pritham E.J."/>
            <person name="Richards T.A."/>
            <person name="Rocap G."/>
            <person name="Roy S.W."/>
            <person name="Sarai C."/>
            <person name="Schaack S."/>
            <person name="Shirato S."/>
            <person name="Slamovits C.H."/>
            <person name="Spencer D.F."/>
            <person name="Suzuki S."/>
            <person name="Worden A.Z."/>
            <person name="Zauner S."/>
            <person name="Barry K."/>
            <person name="Bell C."/>
            <person name="Bharti A.K."/>
            <person name="Crow J.A."/>
            <person name="Grimwood J."/>
            <person name="Kramer R."/>
            <person name="Lindquist E."/>
            <person name="Lucas S."/>
            <person name="Salamov A."/>
            <person name="McFadden G.I."/>
            <person name="Lane C.E."/>
            <person name="Keeling P.J."/>
            <person name="Gray M.W."/>
            <person name="Grigoriev I.V."/>
            <person name="Archibald J.M."/>
        </authorList>
    </citation>
    <scope>NUCLEOTIDE SEQUENCE</scope>
    <source>
        <strain evidence="4">CCMP2712</strain>
    </source>
</reference>
<evidence type="ECO:0000256" key="1">
    <source>
        <dbReference type="ARBA" id="ARBA00022737"/>
    </source>
</evidence>
<organism evidence="2">
    <name type="scientific">Guillardia theta (strain CCMP2712)</name>
    <name type="common">Cryptophyte</name>
    <dbReference type="NCBI Taxonomy" id="905079"/>
    <lineage>
        <taxon>Eukaryota</taxon>
        <taxon>Cryptophyceae</taxon>
        <taxon>Pyrenomonadales</taxon>
        <taxon>Geminigeraceae</taxon>
        <taxon>Guillardia</taxon>
    </lineage>
</organism>
<dbReference type="FunFam" id="2.20.110.10:FF:000002">
    <property type="entry name" value="Phosphatidylinositol 4-phosphate 5-kinase 8"/>
    <property type="match status" value="1"/>
</dbReference>
<dbReference type="Pfam" id="PF02493">
    <property type="entry name" value="MORN"/>
    <property type="match status" value="4"/>
</dbReference>
<dbReference type="eggNOG" id="KOG0229">
    <property type="taxonomic scope" value="Eukaryota"/>
</dbReference>
<dbReference type="PaxDb" id="55529-EKX52939"/>
<dbReference type="Gene3D" id="2.20.110.10">
    <property type="entry name" value="Histone H3 K4-specific methyltransferase SET7/9 N-terminal domain"/>
    <property type="match status" value="2"/>
</dbReference>
<evidence type="ECO:0008006" key="5">
    <source>
        <dbReference type="Google" id="ProtNLM"/>
    </source>
</evidence>
<proteinExistence type="predicted"/>
<dbReference type="SMART" id="SM00698">
    <property type="entry name" value="MORN"/>
    <property type="match status" value="4"/>
</dbReference>
<dbReference type="PANTHER" id="PTHR23084">
    <property type="entry name" value="PHOSPHATIDYLINOSITOL-4-PHOSPHATE 5-KINASE RELATED"/>
    <property type="match status" value="1"/>
</dbReference>
<dbReference type="PANTHER" id="PTHR23084:SF256">
    <property type="entry name" value="CENTRAL APPARATUS ASSOCIATED PROTEIN C1A-18"/>
    <property type="match status" value="1"/>
</dbReference>
<protein>
    <recommendedName>
        <fullName evidence="5">MORN repeat-containing protein</fullName>
    </recommendedName>
</protein>
<sequence length="198" mass="22943">MAQPRSQVAYSYVNDLRPFTLVRQSSPDDLLPVQLSFNPVKLTRTAMVDSVQVQEDGPEQEGAVDVKVVKETQAVAPEYVGYHGEWKHGKKHGRGTEVFENGSRYDGEWKYDFFDGVGKYKFVTGDTYEGEWDRNRREGHGTMRWRSGEREGDCYVGEWKGDQMHGKGEYFKRTGERYMGRWSQSYYQGNIRSLLLPF</sequence>
<dbReference type="EMBL" id="JH992971">
    <property type="protein sequence ID" value="EKX52939.1"/>
    <property type="molecule type" value="Genomic_DNA"/>
</dbReference>
<keyword evidence="4" id="KW-1185">Reference proteome</keyword>
<dbReference type="OrthoDB" id="294378at2759"/>
<dbReference type="KEGG" id="gtt:GUITHDRAFT_101391"/>
<dbReference type="STRING" id="905079.L1JX78"/>
<keyword evidence="1" id="KW-0677">Repeat</keyword>
<dbReference type="InterPro" id="IPR003409">
    <property type="entry name" value="MORN"/>
</dbReference>
<dbReference type="HOGENOM" id="CLU_1380434_0_0_1"/>
<dbReference type="EnsemblProtists" id="EKX52939">
    <property type="protein sequence ID" value="EKX52939"/>
    <property type="gene ID" value="GUITHDRAFT_101391"/>
</dbReference>
<dbReference type="RefSeq" id="XP_005839919.1">
    <property type="nucleotide sequence ID" value="XM_005839862.1"/>
</dbReference>
<gene>
    <name evidence="2" type="ORF">GUITHDRAFT_101391</name>
</gene>
<evidence type="ECO:0000313" key="2">
    <source>
        <dbReference type="EMBL" id="EKX52939.1"/>
    </source>
</evidence>
<name>L1JX78_GUITC</name>
<dbReference type="AlphaFoldDB" id="L1JX78"/>
<dbReference type="SUPFAM" id="SSF82185">
    <property type="entry name" value="Histone H3 K4-specific methyltransferase SET7/9 N-terminal domain"/>
    <property type="match status" value="1"/>
</dbReference>
<reference evidence="2 4" key="1">
    <citation type="journal article" date="2012" name="Nature">
        <title>Algal genomes reveal evolutionary mosaicism and the fate of nucleomorphs.</title>
        <authorList>
            <consortium name="DOE Joint Genome Institute"/>
            <person name="Curtis B.A."/>
            <person name="Tanifuji G."/>
            <person name="Burki F."/>
            <person name="Gruber A."/>
            <person name="Irimia M."/>
            <person name="Maruyama S."/>
            <person name="Arias M.C."/>
            <person name="Ball S.G."/>
            <person name="Gile G.H."/>
            <person name="Hirakawa Y."/>
            <person name="Hopkins J.F."/>
            <person name="Kuo A."/>
            <person name="Rensing S.A."/>
            <person name="Schmutz J."/>
            <person name="Symeonidi A."/>
            <person name="Elias M."/>
            <person name="Eveleigh R.J."/>
            <person name="Herman E.K."/>
            <person name="Klute M.J."/>
            <person name="Nakayama T."/>
            <person name="Obornik M."/>
            <person name="Reyes-Prieto A."/>
            <person name="Armbrust E.V."/>
            <person name="Aves S.J."/>
            <person name="Beiko R.G."/>
            <person name="Coutinho P."/>
            <person name="Dacks J.B."/>
            <person name="Durnford D.G."/>
            <person name="Fast N.M."/>
            <person name="Green B.R."/>
            <person name="Grisdale C.J."/>
            <person name="Hempel F."/>
            <person name="Henrissat B."/>
            <person name="Hoppner M.P."/>
            <person name="Ishida K."/>
            <person name="Kim E."/>
            <person name="Koreny L."/>
            <person name="Kroth P.G."/>
            <person name="Liu Y."/>
            <person name="Malik S.B."/>
            <person name="Maier U.G."/>
            <person name="McRose D."/>
            <person name="Mock T."/>
            <person name="Neilson J.A."/>
            <person name="Onodera N.T."/>
            <person name="Poole A.M."/>
            <person name="Pritham E.J."/>
            <person name="Richards T.A."/>
            <person name="Rocap G."/>
            <person name="Roy S.W."/>
            <person name="Sarai C."/>
            <person name="Schaack S."/>
            <person name="Shirato S."/>
            <person name="Slamovits C.H."/>
            <person name="Spencer D.F."/>
            <person name="Suzuki S."/>
            <person name="Worden A.Z."/>
            <person name="Zauner S."/>
            <person name="Barry K."/>
            <person name="Bell C."/>
            <person name="Bharti A.K."/>
            <person name="Crow J.A."/>
            <person name="Grimwood J."/>
            <person name="Kramer R."/>
            <person name="Lindquist E."/>
            <person name="Lucas S."/>
            <person name="Salamov A."/>
            <person name="McFadden G.I."/>
            <person name="Lane C.E."/>
            <person name="Keeling P.J."/>
            <person name="Gray M.W."/>
            <person name="Grigoriev I.V."/>
            <person name="Archibald J.M."/>
        </authorList>
    </citation>
    <scope>NUCLEOTIDE SEQUENCE</scope>
    <source>
        <strain evidence="2 4">CCMP2712</strain>
    </source>
</reference>